<keyword evidence="3" id="KW-1185">Reference proteome</keyword>
<name>A0A1W1ZFL0_9FIRM</name>
<dbReference type="AlphaFoldDB" id="A0A1W1ZFL0"/>
<dbReference type="SUPFAM" id="SSF50475">
    <property type="entry name" value="FMN-binding split barrel"/>
    <property type="match status" value="1"/>
</dbReference>
<dbReference type="OrthoDB" id="9792542at2"/>
<accession>A0A1W1ZFL0</accession>
<gene>
    <name evidence="2" type="ORF">SAMN04488500_103243</name>
</gene>
<organism evidence="2 3">
    <name type="scientific">Sporomusa malonica</name>
    <dbReference type="NCBI Taxonomy" id="112901"/>
    <lineage>
        <taxon>Bacteria</taxon>
        <taxon>Bacillati</taxon>
        <taxon>Bacillota</taxon>
        <taxon>Negativicutes</taxon>
        <taxon>Selenomonadales</taxon>
        <taxon>Sporomusaceae</taxon>
        <taxon>Sporomusa</taxon>
    </lineage>
</organism>
<dbReference type="Gene3D" id="2.30.110.10">
    <property type="entry name" value="Electron Transport, Fmn-binding Protein, Chain A"/>
    <property type="match status" value="1"/>
</dbReference>
<feature type="domain" description="Pyridoxamine 5'-phosphate oxidase N-terminal" evidence="1">
    <location>
        <begin position="3"/>
        <end position="90"/>
    </location>
</feature>
<dbReference type="RefSeq" id="WP_084574572.1">
    <property type="nucleotide sequence ID" value="NZ_CP155572.1"/>
</dbReference>
<dbReference type="InterPro" id="IPR011576">
    <property type="entry name" value="Pyridox_Oxase_N"/>
</dbReference>
<sequence length="130" mass="14700">MNEVFNFLQDCGIFFVSTVDGNQPRVRPFSFAMEHEGKLCFATSNQKPFYAQLMANPNIEICASKNGRWLRLSGKAVFCTTKEAKAQALDALPMLKQMYSVEDEIFEIFYLENAIANFCSMTGESKTVNL</sequence>
<proteinExistence type="predicted"/>
<protein>
    <submittedName>
        <fullName evidence="2">Uncharacterized protein, pyridoxamine 5'-phosphate oxidase (PNPOx-like) family</fullName>
    </submittedName>
</protein>
<dbReference type="STRING" id="112901.SAMN04488500_103243"/>
<evidence type="ECO:0000313" key="2">
    <source>
        <dbReference type="EMBL" id="SMC46861.1"/>
    </source>
</evidence>
<evidence type="ECO:0000259" key="1">
    <source>
        <dbReference type="Pfam" id="PF01243"/>
    </source>
</evidence>
<dbReference type="EMBL" id="FWXI01000003">
    <property type="protein sequence ID" value="SMC46861.1"/>
    <property type="molecule type" value="Genomic_DNA"/>
</dbReference>
<reference evidence="2 3" key="1">
    <citation type="submission" date="2017-04" db="EMBL/GenBank/DDBJ databases">
        <authorList>
            <person name="Afonso C.L."/>
            <person name="Miller P.J."/>
            <person name="Scott M.A."/>
            <person name="Spackman E."/>
            <person name="Goraichik I."/>
            <person name="Dimitrov K.M."/>
            <person name="Suarez D.L."/>
            <person name="Swayne D.E."/>
        </authorList>
    </citation>
    <scope>NUCLEOTIDE SEQUENCE [LARGE SCALE GENOMIC DNA]</scope>
    <source>
        <strain evidence="2 3">DSM 5090</strain>
    </source>
</reference>
<dbReference type="InterPro" id="IPR012349">
    <property type="entry name" value="Split_barrel_FMN-bd"/>
</dbReference>
<dbReference type="Pfam" id="PF01243">
    <property type="entry name" value="PNPOx_N"/>
    <property type="match status" value="1"/>
</dbReference>
<evidence type="ECO:0000313" key="3">
    <source>
        <dbReference type="Proteomes" id="UP000192738"/>
    </source>
</evidence>
<dbReference type="Proteomes" id="UP000192738">
    <property type="component" value="Unassembled WGS sequence"/>
</dbReference>